<name>A0A7Z2ZIG7_XANCA</name>
<evidence type="ECO:0000313" key="1">
    <source>
        <dbReference type="EMBL" id="QJD69253.1"/>
    </source>
</evidence>
<dbReference type="AlphaFoldDB" id="A0A7Z2ZIG7"/>
<protein>
    <submittedName>
        <fullName evidence="1">Uncharacterized protein</fullName>
    </submittedName>
</protein>
<proteinExistence type="predicted"/>
<gene>
    <name evidence="1" type="ORF">HG421_17115</name>
</gene>
<evidence type="ECO:0000313" key="2">
    <source>
        <dbReference type="Proteomes" id="UP000503498"/>
    </source>
</evidence>
<sequence length="117" mass="12991">MPDYSFHIDPIKAQSALDPDLAVMLEGAPGWSENDWKDVPLPIIGWRLTLMHCGQTVEHQDFAGGDDGFRDAQAAGKAWLANHGADGISRWVVGVGEAMRRMSYDPAFRYQISKRGF</sequence>
<organism evidence="1 2">
    <name type="scientific">Xanthomonas campestris pv. badrii</name>
    <dbReference type="NCBI Taxonomy" id="149696"/>
    <lineage>
        <taxon>Bacteria</taxon>
        <taxon>Pseudomonadati</taxon>
        <taxon>Pseudomonadota</taxon>
        <taxon>Gammaproteobacteria</taxon>
        <taxon>Lysobacterales</taxon>
        <taxon>Lysobacteraceae</taxon>
        <taxon>Xanthomonas</taxon>
    </lineage>
</organism>
<dbReference type="EMBL" id="CP051651">
    <property type="protein sequence ID" value="QJD69253.1"/>
    <property type="molecule type" value="Genomic_DNA"/>
</dbReference>
<reference evidence="1 2" key="2">
    <citation type="submission" date="2020-04" db="EMBL/GenBank/DDBJ databases">
        <authorList>
            <person name="Fomenkov A."/>
            <person name="Anton B.P."/>
            <person name="Roberts R.J."/>
        </authorList>
    </citation>
    <scope>NUCLEOTIDE SEQUENCE [LARGE SCALE GENOMIC DNA]</scope>
    <source>
        <strain evidence="1 2">NEB122</strain>
    </source>
</reference>
<dbReference type="RefSeq" id="WP_169707400.1">
    <property type="nucleotide sequence ID" value="NZ_CP051651.1"/>
</dbReference>
<accession>A0A7Z2ZIG7</accession>
<reference evidence="1 2" key="1">
    <citation type="submission" date="2020-04" db="EMBL/GenBank/DDBJ databases">
        <title>Genome-Wide Identification of 5-Methylcytosine Sites in Bacterial Genomes By High-Throughput Sequencing of MspJI Restriction Fragments.</title>
        <authorList>
            <person name="Wu V."/>
        </authorList>
    </citation>
    <scope>NUCLEOTIDE SEQUENCE [LARGE SCALE GENOMIC DNA]</scope>
    <source>
        <strain evidence="1 2">NEB122</strain>
    </source>
</reference>
<dbReference type="Proteomes" id="UP000503498">
    <property type="component" value="Chromosome"/>
</dbReference>